<gene>
    <name evidence="2" type="ORF">LY89DRAFT_595908</name>
</gene>
<reference evidence="2 3" key="1">
    <citation type="submission" date="2015-10" db="EMBL/GenBank/DDBJ databases">
        <title>Full genome of DAOMC 229536 Phialocephala scopiformis, a fungal endophyte of spruce producing the potent anti-insectan compound rugulosin.</title>
        <authorList>
            <consortium name="DOE Joint Genome Institute"/>
            <person name="Walker A.K."/>
            <person name="Frasz S.L."/>
            <person name="Seifert K.A."/>
            <person name="Miller J.D."/>
            <person name="Mondo S.J."/>
            <person name="Labutti K."/>
            <person name="Lipzen A."/>
            <person name="Dockter R."/>
            <person name="Kennedy M."/>
            <person name="Grigoriev I.V."/>
            <person name="Spatafora J.W."/>
        </authorList>
    </citation>
    <scope>NUCLEOTIDE SEQUENCE [LARGE SCALE GENOMIC DNA]</scope>
    <source>
        <strain evidence="2 3">CBS 120377</strain>
    </source>
</reference>
<dbReference type="EMBL" id="KQ947428">
    <property type="protein sequence ID" value="KUJ10645.1"/>
    <property type="molecule type" value="Genomic_DNA"/>
</dbReference>
<keyword evidence="3" id="KW-1185">Reference proteome</keyword>
<dbReference type="Pfam" id="PF00651">
    <property type="entry name" value="BTB"/>
    <property type="match status" value="1"/>
</dbReference>
<dbReference type="InterPro" id="IPR000210">
    <property type="entry name" value="BTB/POZ_dom"/>
</dbReference>
<dbReference type="InterPro" id="IPR011333">
    <property type="entry name" value="SKP1/BTB/POZ_sf"/>
</dbReference>
<dbReference type="AlphaFoldDB" id="A0A194WRM1"/>
<dbReference type="CDD" id="cd01165">
    <property type="entry name" value="BTB_POZ"/>
    <property type="match status" value="1"/>
</dbReference>
<dbReference type="Proteomes" id="UP000070700">
    <property type="component" value="Unassembled WGS sequence"/>
</dbReference>
<evidence type="ECO:0000313" key="3">
    <source>
        <dbReference type="Proteomes" id="UP000070700"/>
    </source>
</evidence>
<dbReference type="SUPFAM" id="SSF54695">
    <property type="entry name" value="POZ domain"/>
    <property type="match status" value="1"/>
</dbReference>
<protein>
    <recommendedName>
        <fullName evidence="1">BTB domain-containing protein</fullName>
    </recommendedName>
</protein>
<organism evidence="2 3">
    <name type="scientific">Mollisia scopiformis</name>
    <name type="common">Conifer needle endophyte fungus</name>
    <name type="synonym">Phialocephala scopiformis</name>
    <dbReference type="NCBI Taxonomy" id="149040"/>
    <lineage>
        <taxon>Eukaryota</taxon>
        <taxon>Fungi</taxon>
        <taxon>Dikarya</taxon>
        <taxon>Ascomycota</taxon>
        <taxon>Pezizomycotina</taxon>
        <taxon>Leotiomycetes</taxon>
        <taxon>Helotiales</taxon>
        <taxon>Mollisiaceae</taxon>
        <taxon>Mollisia</taxon>
    </lineage>
</organism>
<sequence>MVDILVGPEQELFRVHLKILPKKVAYFQKMFSSGFKEAVERKAYLPEDSPEAFHLFLEWLYIENFRTSDKADGKDGLRVKVYCLAEKICQPDLMDYTISSIISNLDRDGRILLTSTMLSAYKSSDPDSKLRKFVARCFFYALYSDPNSNGDWNIEELSEAMNASQDLCRDALTLVRDLLQYGGSRVDPRRLAKCTFHTHEKGAACSYKGDVP</sequence>
<dbReference type="PANTHER" id="PTHR47843:SF2">
    <property type="entry name" value="BTB DOMAIN-CONTAINING PROTEIN"/>
    <property type="match status" value="1"/>
</dbReference>
<dbReference type="InParanoid" id="A0A194WRM1"/>
<dbReference type="Gene3D" id="3.30.710.10">
    <property type="entry name" value="Potassium Channel Kv1.1, Chain A"/>
    <property type="match status" value="1"/>
</dbReference>
<dbReference type="RefSeq" id="XP_018065000.1">
    <property type="nucleotide sequence ID" value="XM_018209886.1"/>
</dbReference>
<name>A0A194WRM1_MOLSC</name>
<feature type="domain" description="BTB" evidence="1">
    <location>
        <begin position="2"/>
        <end position="69"/>
    </location>
</feature>
<proteinExistence type="predicted"/>
<dbReference type="KEGG" id="psco:LY89DRAFT_595908"/>
<dbReference type="PANTHER" id="PTHR47843">
    <property type="entry name" value="BTB DOMAIN-CONTAINING PROTEIN-RELATED"/>
    <property type="match status" value="1"/>
</dbReference>
<dbReference type="STRING" id="149040.A0A194WRM1"/>
<dbReference type="GeneID" id="28819612"/>
<evidence type="ECO:0000313" key="2">
    <source>
        <dbReference type="EMBL" id="KUJ10645.1"/>
    </source>
</evidence>
<evidence type="ECO:0000259" key="1">
    <source>
        <dbReference type="PROSITE" id="PS50097"/>
    </source>
</evidence>
<dbReference type="PROSITE" id="PS50097">
    <property type="entry name" value="BTB"/>
    <property type="match status" value="1"/>
</dbReference>
<accession>A0A194WRM1</accession>
<dbReference type="OrthoDB" id="6359816at2759"/>